<dbReference type="InterPro" id="IPR001577">
    <property type="entry name" value="Peptidase_M8"/>
</dbReference>
<keyword evidence="13" id="KW-1015">Disulfide bond</keyword>
<evidence type="ECO:0000256" key="16">
    <source>
        <dbReference type="SAM" id="MobiDB-lite"/>
    </source>
</evidence>
<dbReference type="GO" id="GO:0007155">
    <property type="term" value="P:cell adhesion"/>
    <property type="evidence" value="ECO:0007669"/>
    <property type="project" value="UniProtKB-KW"/>
</dbReference>
<evidence type="ECO:0000256" key="10">
    <source>
        <dbReference type="ARBA" id="ARBA00023049"/>
    </source>
</evidence>
<comment type="cofactor">
    <cofactor evidence="15">
        <name>Zn(2+)</name>
        <dbReference type="ChEBI" id="CHEBI:29105"/>
    </cofactor>
    <text evidence="15">Binds 1 zinc ion per subunit.</text>
</comment>
<sequence length="381" mass="41459">ALGFSMEQMKKHDMLLNETGVRGSSSPVTVVKSPVTLSKAKRHYGCNTLKGMEMFNYKGAYVWSVRNAKDELMSPFGATVAGYYTALTMAAFEDLGYYRAVWGMEEPMVWGNNSGCEFLDNPCSEKTPTTYPGMFCDKNDELSIRCTSNRQAIGMCFRNFKAPEASSDEKETCFFVSQPDSGKEQLCSAEHRNDIIPGSLRGKGSWCLDAESFTFKSDTASNGNFVVHAVCAMVQCEEGKVKVKYLGGSDFESCPEGEFITPKSPHFKGGGRVKCPRYEEVCTIAADGSSLINLKKDDHGKGDHGKDDHGKGDHGKDDHGKGDHGKDDHGKDDHGKDDNENDDNENDDYGKGDHDGCAAAVVLSSLLLAVIAAMVVATVPL</sequence>
<organism evidence="18 19">
    <name type="scientific">Trypanosoma rangeli</name>
    <dbReference type="NCBI Taxonomy" id="5698"/>
    <lineage>
        <taxon>Eukaryota</taxon>
        <taxon>Discoba</taxon>
        <taxon>Euglenozoa</taxon>
        <taxon>Kinetoplastea</taxon>
        <taxon>Metakinetoplastina</taxon>
        <taxon>Trypanosomatida</taxon>
        <taxon>Trypanosomatidae</taxon>
        <taxon>Trypanosoma</taxon>
        <taxon>Herpetosoma</taxon>
    </lineage>
</organism>
<evidence type="ECO:0000256" key="11">
    <source>
        <dbReference type="ARBA" id="ARBA00023136"/>
    </source>
</evidence>
<dbReference type="GO" id="GO:0046872">
    <property type="term" value="F:metal ion binding"/>
    <property type="evidence" value="ECO:0007669"/>
    <property type="project" value="UniProtKB-KW"/>
</dbReference>
<keyword evidence="5 15" id="KW-0479">Metal-binding</keyword>
<dbReference type="RefSeq" id="XP_029233302.1">
    <property type="nucleotide sequence ID" value="XM_029386928.1"/>
</dbReference>
<gene>
    <name evidence="18" type="ORF">TraAM80_10296</name>
</gene>
<dbReference type="EMBL" id="MKGL01000841">
    <property type="protein sequence ID" value="RNE95537.1"/>
    <property type="molecule type" value="Genomic_DNA"/>
</dbReference>
<evidence type="ECO:0000256" key="2">
    <source>
        <dbReference type="ARBA" id="ARBA00004370"/>
    </source>
</evidence>
<keyword evidence="17" id="KW-0812">Transmembrane</keyword>
<comment type="subcellular location">
    <subcellularLocation>
        <location evidence="2">Membrane</location>
    </subcellularLocation>
</comment>
<feature type="compositionally biased region" description="Basic and acidic residues" evidence="16">
    <location>
        <begin position="294"/>
        <end position="338"/>
    </location>
</feature>
<keyword evidence="7 15" id="KW-0378">Hydrolase</keyword>
<evidence type="ECO:0000256" key="13">
    <source>
        <dbReference type="ARBA" id="ARBA00023157"/>
    </source>
</evidence>
<keyword evidence="10 15" id="KW-0482">Metalloprotease</keyword>
<dbReference type="GO" id="GO:0016020">
    <property type="term" value="C:membrane"/>
    <property type="evidence" value="ECO:0007669"/>
    <property type="project" value="UniProtKB-SubCell"/>
</dbReference>
<feature type="region of interest" description="Disordered" evidence="16">
    <location>
        <begin position="293"/>
        <end position="351"/>
    </location>
</feature>
<evidence type="ECO:0000256" key="8">
    <source>
        <dbReference type="ARBA" id="ARBA00022833"/>
    </source>
</evidence>
<comment type="caution">
    <text evidence="18">The sequence shown here is derived from an EMBL/GenBank/DDBJ whole genome shotgun (WGS) entry which is preliminary data.</text>
</comment>
<evidence type="ECO:0000256" key="9">
    <source>
        <dbReference type="ARBA" id="ARBA00022889"/>
    </source>
</evidence>
<protein>
    <recommendedName>
        <fullName evidence="15">Leishmanolysin-like peptidase</fullName>
        <ecNumber evidence="15">3.4.24.-</ecNumber>
    </recommendedName>
</protein>
<evidence type="ECO:0000256" key="5">
    <source>
        <dbReference type="ARBA" id="ARBA00022723"/>
    </source>
</evidence>
<comment type="catalytic activity">
    <reaction evidence="1">
        <text>Preference for hydrophobic residues at P1 and P1' and basic residues at P2' and P3'. A model nonapeptide is cleaved at -Ala-Tyr-|-Leu-Lys-Lys-.</text>
        <dbReference type="EC" id="3.4.24.36"/>
    </reaction>
</comment>
<evidence type="ECO:0000313" key="19">
    <source>
        <dbReference type="Proteomes" id="UP000283634"/>
    </source>
</evidence>
<dbReference type="Gene3D" id="2.30.34.10">
    <property type="entry name" value="Leishmanolysin domain 4"/>
    <property type="match status" value="1"/>
</dbReference>
<keyword evidence="14" id="KW-0325">Glycoprotein</keyword>
<dbReference type="GeneID" id="40334229"/>
<keyword evidence="9" id="KW-0130">Cell adhesion</keyword>
<evidence type="ECO:0000256" key="4">
    <source>
        <dbReference type="ARBA" id="ARBA00022670"/>
    </source>
</evidence>
<keyword evidence="19" id="KW-1185">Reference proteome</keyword>
<proteinExistence type="inferred from homology"/>
<dbReference type="OrthoDB" id="527990at2759"/>
<evidence type="ECO:0000256" key="12">
    <source>
        <dbReference type="ARBA" id="ARBA00023145"/>
    </source>
</evidence>
<evidence type="ECO:0000256" key="17">
    <source>
        <dbReference type="SAM" id="Phobius"/>
    </source>
</evidence>
<dbReference type="SUPFAM" id="SSF55486">
    <property type="entry name" value="Metalloproteases ('zincins'), catalytic domain"/>
    <property type="match status" value="1"/>
</dbReference>
<reference evidence="18 19" key="1">
    <citation type="journal article" date="2018" name="BMC Genomics">
        <title>Genomic comparison of Trypanosoma conorhini and Trypanosoma rangeli to Trypanosoma cruzi strains of high and low virulence.</title>
        <authorList>
            <person name="Bradwell K.R."/>
            <person name="Koparde V.N."/>
            <person name="Matveyev A.V."/>
            <person name="Serrano M.G."/>
            <person name="Alves J.M."/>
            <person name="Parikh H."/>
            <person name="Huang B."/>
            <person name="Lee V."/>
            <person name="Espinosa-Alvarez O."/>
            <person name="Ortiz P.A."/>
            <person name="Costa-Martins A.G."/>
            <person name="Teixeira M.M."/>
            <person name="Buck G.A."/>
        </authorList>
    </citation>
    <scope>NUCLEOTIDE SEQUENCE [LARGE SCALE GENOMIC DNA]</scope>
    <source>
        <strain evidence="18 19">AM80</strain>
    </source>
</reference>
<dbReference type="VEuPathDB" id="TriTrypDB:TRSC58_06231"/>
<feature type="non-terminal residue" evidence="18">
    <location>
        <position position="1"/>
    </location>
</feature>
<evidence type="ECO:0000256" key="7">
    <source>
        <dbReference type="ARBA" id="ARBA00022801"/>
    </source>
</evidence>
<keyword evidence="8 15" id="KW-0862">Zinc</keyword>
<keyword evidence="11 17" id="KW-0472">Membrane</keyword>
<dbReference type="Gene3D" id="2.10.55.10">
    <property type="entry name" value="Leishmanolysin domain 3"/>
    <property type="match status" value="1"/>
</dbReference>
<dbReference type="Pfam" id="PF01457">
    <property type="entry name" value="Peptidase_M8"/>
    <property type="match status" value="1"/>
</dbReference>
<keyword evidence="4 15" id="KW-0645">Protease</keyword>
<dbReference type="AlphaFoldDB" id="A0A422MQQ6"/>
<dbReference type="Proteomes" id="UP000283634">
    <property type="component" value="Unassembled WGS sequence"/>
</dbReference>
<evidence type="ECO:0000256" key="3">
    <source>
        <dbReference type="ARBA" id="ARBA00005860"/>
    </source>
</evidence>
<evidence type="ECO:0000313" key="18">
    <source>
        <dbReference type="EMBL" id="RNE95537.1"/>
    </source>
</evidence>
<evidence type="ECO:0000256" key="15">
    <source>
        <dbReference type="RuleBase" id="RU366077"/>
    </source>
</evidence>
<name>A0A422MQQ6_TRYRA</name>
<keyword evidence="12" id="KW-0865">Zymogen</keyword>
<dbReference type="EC" id="3.4.24.-" evidence="15"/>
<evidence type="ECO:0000256" key="14">
    <source>
        <dbReference type="ARBA" id="ARBA00023180"/>
    </source>
</evidence>
<keyword evidence="17" id="KW-1133">Transmembrane helix</keyword>
<dbReference type="GO" id="GO:0006508">
    <property type="term" value="P:proteolysis"/>
    <property type="evidence" value="ECO:0007669"/>
    <property type="project" value="UniProtKB-KW"/>
</dbReference>
<keyword evidence="6" id="KW-0732">Signal</keyword>
<accession>A0A422MQQ6</accession>
<dbReference type="PANTHER" id="PTHR10942">
    <property type="entry name" value="LEISHMANOLYSIN-LIKE PEPTIDASE"/>
    <property type="match status" value="1"/>
</dbReference>
<evidence type="ECO:0000256" key="6">
    <source>
        <dbReference type="ARBA" id="ARBA00022729"/>
    </source>
</evidence>
<evidence type="ECO:0000256" key="1">
    <source>
        <dbReference type="ARBA" id="ARBA00001249"/>
    </source>
</evidence>
<dbReference type="GO" id="GO:0005737">
    <property type="term" value="C:cytoplasm"/>
    <property type="evidence" value="ECO:0007669"/>
    <property type="project" value="TreeGrafter"/>
</dbReference>
<feature type="transmembrane region" description="Helical" evidence="17">
    <location>
        <begin position="358"/>
        <end position="379"/>
    </location>
</feature>
<dbReference type="Gene3D" id="3.90.132.10">
    <property type="entry name" value="Leishmanolysin , domain 2"/>
    <property type="match status" value="1"/>
</dbReference>
<dbReference type="GO" id="GO:0004222">
    <property type="term" value="F:metalloendopeptidase activity"/>
    <property type="evidence" value="ECO:0007669"/>
    <property type="project" value="UniProtKB-UniRule"/>
</dbReference>
<comment type="similarity">
    <text evidence="3 15">Belongs to the peptidase M8 family.</text>
</comment>
<dbReference type="PRINTS" id="PR00782">
    <property type="entry name" value="LSHMANOLYSIN"/>
</dbReference>
<dbReference type="PANTHER" id="PTHR10942:SF0">
    <property type="entry name" value="LEISHMANOLYSIN-LIKE PEPTIDASE"/>
    <property type="match status" value="1"/>
</dbReference>